<gene>
    <name evidence="3" type="ORF">chiPu_0018423</name>
</gene>
<feature type="domain" description="Maestro/Maestro-like HEAT-repeats" evidence="2">
    <location>
        <begin position="51"/>
        <end position="265"/>
    </location>
</feature>
<proteinExistence type="predicted"/>
<dbReference type="InterPro" id="IPR011989">
    <property type="entry name" value="ARM-like"/>
</dbReference>
<dbReference type="Gene3D" id="1.25.10.10">
    <property type="entry name" value="Leucine-rich Repeat Variant"/>
    <property type="match status" value="1"/>
</dbReference>
<evidence type="ECO:0000313" key="4">
    <source>
        <dbReference type="Proteomes" id="UP000287033"/>
    </source>
</evidence>
<name>A0A401RN80_CHIPU</name>
<dbReference type="SUPFAM" id="SSF48371">
    <property type="entry name" value="ARM repeat"/>
    <property type="match status" value="1"/>
</dbReference>
<dbReference type="OMA" id="MEEEKSW"/>
<dbReference type="Pfam" id="PF23227">
    <property type="entry name" value="HEAT_MROH2B_C"/>
    <property type="match status" value="1"/>
</dbReference>
<feature type="non-terminal residue" evidence="3">
    <location>
        <position position="1"/>
    </location>
</feature>
<dbReference type="InterPro" id="IPR055406">
    <property type="entry name" value="HEAT_Maestro"/>
</dbReference>
<sequence>SCSCSVEALKLLTVRGKGEELLRMMEEEKSWDLMRSPESHHQGVAVLARAMAQHGVTHLSSIVEQLAPMLSSPYEGQRVTTVAFFGEDKDAVRAAAFTVFGKLSRFGDGQSKADFVEQIHSSLVSLLLHLNDSSEEVVKACKFTLRLVGPLLGSESVSVMLQKHLLEEANLHYGEFINDLVKHIISDFPEKVNFYIMGNVSFFKSVWPEIRGNAVMFTGFLLGNLSQDELRSISLEHVCTAIILLLRDGVPSVRIKAAEALSLLHEL</sequence>
<dbReference type="PANTHER" id="PTHR23120">
    <property type="entry name" value="MAESTRO-RELATED HEAT DOMAIN-CONTAINING"/>
    <property type="match status" value="1"/>
</dbReference>
<dbReference type="STRING" id="137246.A0A401RN80"/>
<feature type="repeat" description="HEAT" evidence="1">
    <location>
        <begin position="238"/>
        <end position="267"/>
    </location>
</feature>
<dbReference type="GO" id="GO:0005737">
    <property type="term" value="C:cytoplasm"/>
    <property type="evidence" value="ECO:0007669"/>
    <property type="project" value="TreeGrafter"/>
</dbReference>
<dbReference type="PROSITE" id="PS50077">
    <property type="entry name" value="HEAT_REPEAT"/>
    <property type="match status" value="1"/>
</dbReference>
<evidence type="ECO:0000313" key="3">
    <source>
        <dbReference type="EMBL" id="GCC19613.1"/>
    </source>
</evidence>
<dbReference type="InterPro" id="IPR045206">
    <property type="entry name" value="Maestro_heat-like_prot"/>
</dbReference>
<dbReference type="Proteomes" id="UP000287033">
    <property type="component" value="Unassembled WGS sequence"/>
</dbReference>
<keyword evidence="4" id="KW-1185">Reference proteome</keyword>
<dbReference type="AlphaFoldDB" id="A0A401RN80"/>
<evidence type="ECO:0000256" key="1">
    <source>
        <dbReference type="PROSITE-ProRule" id="PRU00103"/>
    </source>
</evidence>
<organism evidence="3 4">
    <name type="scientific">Chiloscyllium punctatum</name>
    <name type="common">Brownbanded bambooshark</name>
    <name type="synonym">Hemiscyllium punctatum</name>
    <dbReference type="NCBI Taxonomy" id="137246"/>
    <lineage>
        <taxon>Eukaryota</taxon>
        <taxon>Metazoa</taxon>
        <taxon>Chordata</taxon>
        <taxon>Craniata</taxon>
        <taxon>Vertebrata</taxon>
        <taxon>Chondrichthyes</taxon>
        <taxon>Elasmobranchii</taxon>
        <taxon>Galeomorphii</taxon>
        <taxon>Galeoidea</taxon>
        <taxon>Orectolobiformes</taxon>
        <taxon>Hemiscylliidae</taxon>
        <taxon>Chiloscyllium</taxon>
    </lineage>
</organism>
<dbReference type="PANTHER" id="PTHR23120:SF0">
    <property type="entry name" value="MAESTRO HEAT-LIKE REPEAT FAMILY MEMBER 1"/>
    <property type="match status" value="1"/>
</dbReference>
<dbReference type="InterPro" id="IPR016024">
    <property type="entry name" value="ARM-type_fold"/>
</dbReference>
<comment type="caution">
    <text evidence="3">The sequence shown here is derived from an EMBL/GenBank/DDBJ whole genome shotgun (WGS) entry which is preliminary data.</text>
</comment>
<reference evidence="3 4" key="1">
    <citation type="journal article" date="2018" name="Nat. Ecol. Evol.">
        <title>Shark genomes provide insights into elasmobranch evolution and the origin of vertebrates.</title>
        <authorList>
            <person name="Hara Y"/>
            <person name="Yamaguchi K"/>
            <person name="Onimaru K"/>
            <person name="Kadota M"/>
            <person name="Koyanagi M"/>
            <person name="Keeley SD"/>
            <person name="Tatsumi K"/>
            <person name="Tanaka K"/>
            <person name="Motone F"/>
            <person name="Kageyama Y"/>
            <person name="Nozu R"/>
            <person name="Adachi N"/>
            <person name="Nishimura O"/>
            <person name="Nakagawa R"/>
            <person name="Tanegashima C"/>
            <person name="Kiyatake I"/>
            <person name="Matsumoto R"/>
            <person name="Murakumo K"/>
            <person name="Nishida K"/>
            <person name="Terakita A"/>
            <person name="Kuratani S"/>
            <person name="Sato K"/>
            <person name="Hyodo S Kuraku.S."/>
        </authorList>
    </citation>
    <scope>NUCLEOTIDE SEQUENCE [LARGE SCALE GENOMIC DNA]</scope>
</reference>
<dbReference type="EMBL" id="BEZZ01001570">
    <property type="protein sequence ID" value="GCC19613.1"/>
    <property type="molecule type" value="Genomic_DNA"/>
</dbReference>
<accession>A0A401RN80</accession>
<dbReference type="OrthoDB" id="1884734at2759"/>
<dbReference type="InterPro" id="IPR021133">
    <property type="entry name" value="HEAT_type_2"/>
</dbReference>
<evidence type="ECO:0000259" key="2">
    <source>
        <dbReference type="Pfam" id="PF23227"/>
    </source>
</evidence>
<protein>
    <recommendedName>
        <fullName evidence="2">Maestro/Maestro-like HEAT-repeats domain-containing protein</fullName>
    </recommendedName>
</protein>